<dbReference type="EMBL" id="NEVH01013579">
    <property type="protein sequence ID" value="PNF28482.1"/>
    <property type="molecule type" value="Genomic_DNA"/>
</dbReference>
<dbReference type="InParanoid" id="A0A2J7QIS8"/>
<keyword evidence="2" id="KW-1185">Reference proteome</keyword>
<name>A0A2J7QIS8_9NEOP</name>
<organism evidence="1 2">
    <name type="scientific">Cryptotermes secundus</name>
    <dbReference type="NCBI Taxonomy" id="105785"/>
    <lineage>
        <taxon>Eukaryota</taxon>
        <taxon>Metazoa</taxon>
        <taxon>Ecdysozoa</taxon>
        <taxon>Arthropoda</taxon>
        <taxon>Hexapoda</taxon>
        <taxon>Insecta</taxon>
        <taxon>Pterygota</taxon>
        <taxon>Neoptera</taxon>
        <taxon>Polyneoptera</taxon>
        <taxon>Dictyoptera</taxon>
        <taxon>Blattodea</taxon>
        <taxon>Blattoidea</taxon>
        <taxon>Termitoidae</taxon>
        <taxon>Kalotermitidae</taxon>
        <taxon>Cryptotermitinae</taxon>
        <taxon>Cryptotermes</taxon>
    </lineage>
</organism>
<reference evidence="1 2" key="1">
    <citation type="submission" date="2017-12" db="EMBL/GenBank/DDBJ databases">
        <title>Hemimetabolous genomes reveal molecular basis of termite eusociality.</title>
        <authorList>
            <person name="Harrison M.C."/>
            <person name="Jongepier E."/>
            <person name="Robertson H.M."/>
            <person name="Arning N."/>
            <person name="Bitard-Feildel T."/>
            <person name="Chao H."/>
            <person name="Childers C.P."/>
            <person name="Dinh H."/>
            <person name="Doddapaneni H."/>
            <person name="Dugan S."/>
            <person name="Gowin J."/>
            <person name="Greiner C."/>
            <person name="Han Y."/>
            <person name="Hu H."/>
            <person name="Hughes D.S.T."/>
            <person name="Huylmans A.-K."/>
            <person name="Kemena C."/>
            <person name="Kremer L.P.M."/>
            <person name="Lee S.L."/>
            <person name="Lopez-Ezquerra A."/>
            <person name="Mallet L."/>
            <person name="Monroy-Kuhn J.M."/>
            <person name="Moser A."/>
            <person name="Murali S.C."/>
            <person name="Muzny D.M."/>
            <person name="Otani S."/>
            <person name="Piulachs M.-D."/>
            <person name="Poelchau M."/>
            <person name="Qu J."/>
            <person name="Schaub F."/>
            <person name="Wada-Katsumata A."/>
            <person name="Worley K.C."/>
            <person name="Xie Q."/>
            <person name="Ylla G."/>
            <person name="Poulsen M."/>
            <person name="Gibbs R.A."/>
            <person name="Schal C."/>
            <person name="Richards S."/>
            <person name="Belles X."/>
            <person name="Korb J."/>
            <person name="Bornberg-Bauer E."/>
        </authorList>
    </citation>
    <scope>NUCLEOTIDE SEQUENCE [LARGE SCALE GENOMIC DNA]</scope>
    <source>
        <tissue evidence="1">Whole body</tissue>
    </source>
</reference>
<dbReference type="AlphaFoldDB" id="A0A2J7QIS8"/>
<protein>
    <submittedName>
        <fullName evidence="1">Uncharacterized protein</fullName>
    </submittedName>
</protein>
<evidence type="ECO:0000313" key="1">
    <source>
        <dbReference type="EMBL" id="PNF28482.1"/>
    </source>
</evidence>
<gene>
    <name evidence="1" type="ORF">B7P43_G15240</name>
</gene>
<evidence type="ECO:0000313" key="2">
    <source>
        <dbReference type="Proteomes" id="UP000235965"/>
    </source>
</evidence>
<comment type="caution">
    <text evidence="1">The sequence shown here is derived from an EMBL/GenBank/DDBJ whole genome shotgun (WGS) entry which is preliminary data.</text>
</comment>
<accession>A0A2J7QIS8</accession>
<dbReference type="Proteomes" id="UP000235965">
    <property type="component" value="Unassembled WGS sequence"/>
</dbReference>
<sequence length="50" mass="5780">MPSMTWVCRALLSRKCGFFPWKLHSEHEADQSPTSRAKILNFTIVQGMEI</sequence>
<proteinExistence type="predicted"/>